<evidence type="ECO:0000256" key="1">
    <source>
        <dbReference type="ARBA" id="ARBA00001946"/>
    </source>
</evidence>
<dbReference type="Proteomes" id="UP000645217">
    <property type="component" value="Unassembled WGS sequence"/>
</dbReference>
<gene>
    <name evidence="4" type="ORF">GCM10007964_00910</name>
</gene>
<dbReference type="InterPro" id="IPR000086">
    <property type="entry name" value="NUDIX_hydrolase_dom"/>
</dbReference>
<dbReference type="PANTHER" id="PTHR43046:SF16">
    <property type="entry name" value="ADP-RIBOSE PYROPHOSPHATASE YJHB-RELATED"/>
    <property type="match status" value="1"/>
</dbReference>
<organism evidence="4 5">
    <name type="scientific">Sphaerisporangium melleum</name>
    <dbReference type="NCBI Taxonomy" id="321316"/>
    <lineage>
        <taxon>Bacteria</taxon>
        <taxon>Bacillati</taxon>
        <taxon>Actinomycetota</taxon>
        <taxon>Actinomycetes</taxon>
        <taxon>Streptosporangiales</taxon>
        <taxon>Streptosporangiaceae</taxon>
        <taxon>Sphaerisporangium</taxon>
    </lineage>
</organism>
<dbReference type="PROSITE" id="PS51462">
    <property type="entry name" value="NUDIX"/>
    <property type="match status" value="1"/>
</dbReference>
<dbReference type="GO" id="GO:0016787">
    <property type="term" value="F:hydrolase activity"/>
    <property type="evidence" value="ECO:0007669"/>
    <property type="project" value="UniProtKB-KW"/>
</dbReference>
<dbReference type="CDD" id="cd04683">
    <property type="entry name" value="NUDIX_Hydrolase"/>
    <property type="match status" value="1"/>
</dbReference>
<sequence length="151" mass="16393">MAEPAGQVFRPHVGVHLILVQDGKVLLLQRANTGFADGYWSVPGGCLDEGESLPAGAAREALEELGVVIDKDDLVFAHACHHADPDGQARLGMFFTASQWSGEPVNAEPHKCARIAWFDPANLPQQIVTYVRAGIQAYRTGRTFSLDGWPE</sequence>
<keyword evidence="5" id="KW-1185">Reference proteome</keyword>
<dbReference type="InterPro" id="IPR015797">
    <property type="entry name" value="NUDIX_hydrolase-like_dom_sf"/>
</dbReference>
<dbReference type="RefSeq" id="WP_229690741.1">
    <property type="nucleotide sequence ID" value="NZ_BMNT01000001.1"/>
</dbReference>
<evidence type="ECO:0000259" key="3">
    <source>
        <dbReference type="PROSITE" id="PS51462"/>
    </source>
</evidence>
<dbReference type="PROSITE" id="PS00893">
    <property type="entry name" value="NUDIX_BOX"/>
    <property type="match status" value="1"/>
</dbReference>
<evidence type="ECO:0000313" key="4">
    <source>
        <dbReference type="EMBL" id="GGK61612.1"/>
    </source>
</evidence>
<protein>
    <submittedName>
        <fullName evidence="4">DNA mismatch repair protein MutT</fullName>
    </submittedName>
</protein>
<dbReference type="AlphaFoldDB" id="A0A917VC51"/>
<dbReference type="Pfam" id="PF00293">
    <property type="entry name" value="NUDIX"/>
    <property type="match status" value="1"/>
</dbReference>
<comment type="cofactor">
    <cofactor evidence="1">
        <name>Mg(2+)</name>
        <dbReference type="ChEBI" id="CHEBI:18420"/>
    </cofactor>
</comment>
<name>A0A917VC51_9ACTN</name>
<accession>A0A917VC51</accession>
<proteinExistence type="predicted"/>
<comment type="caution">
    <text evidence="4">The sequence shown here is derived from an EMBL/GenBank/DDBJ whole genome shotgun (WGS) entry which is preliminary data.</text>
</comment>
<dbReference type="EMBL" id="BMNT01000001">
    <property type="protein sequence ID" value="GGK61612.1"/>
    <property type="molecule type" value="Genomic_DNA"/>
</dbReference>
<evidence type="ECO:0000256" key="2">
    <source>
        <dbReference type="ARBA" id="ARBA00022801"/>
    </source>
</evidence>
<evidence type="ECO:0000313" key="5">
    <source>
        <dbReference type="Proteomes" id="UP000645217"/>
    </source>
</evidence>
<dbReference type="SUPFAM" id="SSF55811">
    <property type="entry name" value="Nudix"/>
    <property type="match status" value="1"/>
</dbReference>
<feature type="domain" description="Nudix hydrolase" evidence="3">
    <location>
        <begin position="10"/>
        <end position="140"/>
    </location>
</feature>
<reference evidence="4" key="1">
    <citation type="journal article" date="2014" name="Int. J. Syst. Evol. Microbiol.">
        <title>Complete genome sequence of Corynebacterium casei LMG S-19264T (=DSM 44701T), isolated from a smear-ripened cheese.</title>
        <authorList>
            <consortium name="US DOE Joint Genome Institute (JGI-PGF)"/>
            <person name="Walter F."/>
            <person name="Albersmeier A."/>
            <person name="Kalinowski J."/>
            <person name="Ruckert C."/>
        </authorList>
    </citation>
    <scope>NUCLEOTIDE SEQUENCE</scope>
    <source>
        <strain evidence="4">JCM 13064</strain>
    </source>
</reference>
<dbReference type="InterPro" id="IPR020084">
    <property type="entry name" value="NUDIX_hydrolase_CS"/>
</dbReference>
<keyword evidence="2" id="KW-0378">Hydrolase</keyword>
<dbReference type="PANTHER" id="PTHR43046">
    <property type="entry name" value="GDP-MANNOSE MANNOSYL HYDROLASE"/>
    <property type="match status" value="1"/>
</dbReference>
<reference evidence="4" key="2">
    <citation type="submission" date="2020-09" db="EMBL/GenBank/DDBJ databases">
        <authorList>
            <person name="Sun Q."/>
            <person name="Ohkuma M."/>
        </authorList>
    </citation>
    <scope>NUCLEOTIDE SEQUENCE</scope>
    <source>
        <strain evidence="4">JCM 13064</strain>
    </source>
</reference>
<dbReference type="Gene3D" id="3.90.79.10">
    <property type="entry name" value="Nucleoside Triphosphate Pyrophosphohydrolase"/>
    <property type="match status" value="1"/>
</dbReference>